<protein>
    <recommendedName>
        <fullName evidence="2">Peptidase S74 domain-containing protein</fullName>
    </recommendedName>
</protein>
<sequence length="342" mass="38031">MSWVVPHALPNSLFLPDNSVKKYIFAKKLTKFIFMKNKLFPLSISLFLIMNFSYNCYAQHWDGANNFTSTIKRSGQVGIGDASIDNISGLLQLSNSAGPVFKLANTGNPVNGTILGVILAGTTSSSFNPYTGPGIVFSSENTWKKGDQKYRIEFHTKDLGELARESMRITSNGRIGVGSQDPQAFLHIVAKETKGVFIDYNATKKFSYAFKIALTDPDIDNSNYTKVFAFSNPVVSLDDLFVIWGNGTVNAKSLYAEKIEVRTDAMGTSIPDYVFEDDYLLPSLNSIEEFIKINKHLPEVPSAKEFNLNGMDLVQMNTILLKKIEELTLYVISLQKQVDGLK</sequence>
<dbReference type="AlphaFoldDB" id="A0A644UW33"/>
<accession>A0A644UW33</accession>
<evidence type="ECO:0000313" key="1">
    <source>
        <dbReference type="EMBL" id="MPL82965.1"/>
    </source>
</evidence>
<dbReference type="EMBL" id="VSSQ01000170">
    <property type="protein sequence ID" value="MPL82965.1"/>
    <property type="molecule type" value="Genomic_DNA"/>
</dbReference>
<proteinExistence type="predicted"/>
<organism evidence="1">
    <name type="scientific">bioreactor metagenome</name>
    <dbReference type="NCBI Taxonomy" id="1076179"/>
    <lineage>
        <taxon>unclassified sequences</taxon>
        <taxon>metagenomes</taxon>
        <taxon>ecological metagenomes</taxon>
    </lineage>
</organism>
<name>A0A644UW33_9ZZZZ</name>
<gene>
    <name evidence="1" type="ORF">SDC9_28915</name>
</gene>
<evidence type="ECO:0008006" key="2">
    <source>
        <dbReference type="Google" id="ProtNLM"/>
    </source>
</evidence>
<comment type="caution">
    <text evidence="1">The sequence shown here is derived from an EMBL/GenBank/DDBJ whole genome shotgun (WGS) entry which is preliminary data.</text>
</comment>
<reference evidence="1" key="1">
    <citation type="submission" date="2019-08" db="EMBL/GenBank/DDBJ databases">
        <authorList>
            <person name="Kucharzyk K."/>
            <person name="Murdoch R.W."/>
            <person name="Higgins S."/>
            <person name="Loffler F."/>
        </authorList>
    </citation>
    <scope>NUCLEOTIDE SEQUENCE</scope>
</reference>